<feature type="domain" description="PIN" evidence="2">
    <location>
        <begin position="119"/>
        <end position="213"/>
    </location>
</feature>
<protein>
    <recommendedName>
        <fullName evidence="2">PIN domain-containing protein</fullName>
    </recommendedName>
</protein>
<evidence type="ECO:0000256" key="1">
    <source>
        <dbReference type="SAM" id="MobiDB-lite"/>
    </source>
</evidence>
<evidence type="ECO:0000259" key="2">
    <source>
        <dbReference type="Pfam" id="PF13638"/>
    </source>
</evidence>
<dbReference type="AlphaFoldDB" id="A0A067SYL5"/>
<dbReference type="HOGENOM" id="CLU_036117_0_0_1"/>
<keyword evidence="4" id="KW-1185">Reference proteome</keyword>
<dbReference type="OrthoDB" id="69928at2759"/>
<dbReference type="Gene3D" id="3.40.50.1010">
    <property type="entry name" value="5'-nuclease"/>
    <property type="match status" value="1"/>
</dbReference>
<feature type="region of interest" description="Disordered" evidence="1">
    <location>
        <begin position="325"/>
        <end position="372"/>
    </location>
</feature>
<name>A0A067SYL5_GALM3</name>
<organism evidence="3 4">
    <name type="scientific">Galerina marginata (strain CBS 339.88)</name>
    <dbReference type="NCBI Taxonomy" id="685588"/>
    <lineage>
        <taxon>Eukaryota</taxon>
        <taxon>Fungi</taxon>
        <taxon>Dikarya</taxon>
        <taxon>Basidiomycota</taxon>
        <taxon>Agaricomycotina</taxon>
        <taxon>Agaricomycetes</taxon>
        <taxon>Agaricomycetidae</taxon>
        <taxon>Agaricales</taxon>
        <taxon>Agaricineae</taxon>
        <taxon>Strophariaceae</taxon>
        <taxon>Galerina</taxon>
    </lineage>
</organism>
<dbReference type="InterPro" id="IPR002716">
    <property type="entry name" value="PIN_dom"/>
</dbReference>
<feature type="region of interest" description="Disordered" evidence="1">
    <location>
        <begin position="32"/>
        <end position="112"/>
    </location>
</feature>
<dbReference type="Proteomes" id="UP000027222">
    <property type="component" value="Unassembled WGS sequence"/>
</dbReference>
<gene>
    <name evidence="3" type="ORF">GALMADRAFT_229368</name>
</gene>
<feature type="compositionally biased region" description="Basic and acidic residues" evidence="1">
    <location>
        <begin position="78"/>
        <end position="97"/>
    </location>
</feature>
<sequence>MADTKVPNSAASKAAMSRALGAAFLNHQVEQLEKSVSSNGPASGNWRDRKNPNFYGGPTAGGPKRGPNTPGAKVPQRKKGDLPQKERMPVKDKDFDRSTVGVKRTSHEEERGNKDADVVVVDASVLIHALYQVKKWCRDGREEIIIVPLEALNTLDLLKKGTSSLAQKARAASRILEAQVGTNPRIRVQRDDAFVLWDKISFQNTDSDVKQAVNSCPEWVRRIVCCARWETEHPEEELKPAERSGVASEKKHPKVVLAVLSSPPNMSPQSVSLKLADMSISTETPLTPVPLPAPTVPHANRYEARSTGTLVTSWAVRAGIQLQDVEPSLPGRGGEDEECRKRSHGHSQSTRGRRPSTSEHGGKSGLVERPPAVMAMMEMISQPSKVVRVLARGEKLDPDP</sequence>
<dbReference type="STRING" id="685588.A0A067SYL5"/>
<evidence type="ECO:0000313" key="4">
    <source>
        <dbReference type="Proteomes" id="UP000027222"/>
    </source>
</evidence>
<dbReference type="EMBL" id="KL142391">
    <property type="protein sequence ID" value="KDR71863.1"/>
    <property type="molecule type" value="Genomic_DNA"/>
</dbReference>
<reference evidence="4" key="1">
    <citation type="journal article" date="2014" name="Proc. Natl. Acad. Sci. U.S.A.">
        <title>Extensive sampling of basidiomycete genomes demonstrates inadequacy of the white-rot/brown-rot paradigm for wood decay fungi.</title>
        <authorList>
            <person name="Riley R."/>
            <person name="Salamov A.A."/>
            <person name="Brown D.W."/>
            <person name="Nagy L.G."/>
            <person name="Floudas D."/>
            <person name="Held B.W."/>
            <person name="Levasseur A."/>
            <person name="Lombard V."/>
            <person name="Morin E."/>
            <person name="Otillar R."/>
            <person name="Lindquist E.A."/>
            <person name="Sun H."/>
            <person name="LaButti K.M."/>
            <person name="Schmutz J."/>
            <person name="Jabbour D."/>
            <person name="Luo H."/>
            <person name="Baker S.E."/>
            <person name="Pisabarro A.G."/>
            <person name="Walton J.D."/>
            <person name="Blanchette R.A."/>
            <person name="Henrissat B."/>
            <person name="Martin F."/>
            <person name="Cullen D."/>
            <person name="Hibbett D.S."/>
            <person name="Grigoriev I.V."/>
        </authorList>
    </citation>
    <scope>NUCLEOTIDE SEQUENCE [LARGE SCALE GENOMIC DNA]</scope>
    <source>
        <strain evidence="4">CBS 339.88</strain>
    </source>
</reference>
<dbReference type="Pfam" id="PF13638">
    <property type="entry name" value="PIN_4"/>
    <property type="match status" value="1"/>
</dbReference>
<evidence type="ECO:0000313" key="3">
    <source>
        <dbReference type="EMBL" id="KDR71863.1"/>
    </source>
</evidence>
<proteinExistence type="predicted"/>
<accession>A0A067SYL5</accession>